<name>A0A6N7Q292_9BACT</name>
<sequence>MDITRRAVDGLAAVALGGPDAAPEVMKTLAAVAKAPELGADLAARAVDALAAVATGGPDAWRKVTEVLAAVAKAASERGAEGATGTDRRR</sequence>
<proteinExistence type="predicted"/>
<gene>
    <name evidence="1" type="ORF">GF068_38795</name>
</gene>
<reference evidence="1 2" key="1">
    <citation type="submission" date="2019-10" db="EMBL/GenBank/DDBJ databases">
        <title>A soil myxobacterium in the family Polyangiaceae.</title>
        <authorList>
            <person name="Li Y."/>
            <person name="Wang J."/>
        </authorList>
    </citation>
    <scope>NUCLEOTIDE SEQUENCE [LARGE SCALE GENOMIC DNA]</scope>
    <source>
        <strain evidence="1 2">DSM 14734</strain>
    </source>
</reference>
<organism evidence="1 2">
    <name type="scientific">Polyangium spumosum</name>
    <dbReference type="NCBI Taxonomy" id="889282"/>
    <lineage>
        <taxon>Bacteria</taxon>
        <taxon>Pseudomonadati</taxon>
        <taxon>Myxococcota</taxon>
        <taxon>Polyangia</taxon>
        <taxon>Polyangiales</taxon>
        <taxon>Polyangiaceae</taxon>
        <taxon>Polyangium</taxon>
    </lineage>
</organism>
<keyword evidence="2" id="KW-1185">Reference proteome</keyword>
<dbReference type="RefSeq" id="WP_153824606.1">
    <property type="nucleotide sequence ID" value="NZ_WJIE01000021.1"/>
</dbReference>
<evidence type="ECO:0000313" key="2">
    <source>
        <dbReference type="Proteomes" id="UP000440224"/>
    </source>
</evidence>
<dbReference type="EMBL" id="WJIE01000021">
    <property type="protein sequence ID" value="MRG97827.1"/>
    <property type="molecule type" value="Genomic_DNA"/>
</dbReference>
<accession>A0A6N7Q292</accession>
<dbReference type="AlphaFoldDB" id="A0A6N7Q292"/>
<comment type="caution">
    <text evidence="1">The sequence shown here is derived from an EMBL/GenBank/DDBJ whole genome shotgun (WGS) entry which is preliminary data.</text>
</comment>
<evidence type="ECO:0000313" key="1">
    <source>
        <dbReference type="EMBL" id="MRG97827.1"/>
    </source>
</evidence>
<protein>
    <submittedName>
        <fullName evidence="1">Uncharacterized protein</fullName>
    </submittedName>
</protein>
<dbReference type="Proteomes" id="UP000440224">
    <property type="component" value="Unassembled WGS sequence"/>
</dbReference>